<feature type="region of interest" description="Disordered" evidence="1">
    <location>
        <begin position="164"/>
        <end position="210"/>
    </location>
</feature>
<evidence type="ECO:0000313" key="2">
    <source>
        <dbReference type="EnsemblPlants" id="OBART04G27500.1"/>
    </source>
</evidence>
<dbReference type="Proteomes" id="UP000026960">
    <property type="component" value="Chromosome 4"/>
</dbReference>
<sequence length="223" mass="24113">MAIADASDVFAPEKREKSAGNHGKFAGSIIIIIRHRWMDGWIVRALFRPEMGGVHGFSLDWPQWTTGGKKDRKGKEYRGVHAVMQQHDQLVVMAASPAAPEAERLTAAGVAKEELVAAVRIQAAEVMRAAAPRRGEGQHVLLGTAGETRAAPQGLADAVDVDGLERADDERPPAGSMTTPPRRPRPVGANTALQRLQLPPPTATTRRRADDAAAVDLEWTRMV</sequence>
<accession>A0A0D3G0Y4</accession>
<keyword evidence="3" id="KW-1185">Reference proteome</keyword>
<protein>
    <submittedName>
        <fullName evidence="2">Uncharacterized protein</fullName>
    </submittedName>
</protein>
<dbReference type="HOGENOM" id="CLU_108222_0_0_1"/>
<dbReference type="Gramene" id="OBART04G27500.1">
    <property type="protein sequence ID" value="OBART04G27500.1"/>
    <property type="gene ID" value="OBART04G27500"/>
</dbReference>
<evidence type="ECO:0000256" key="1">
    <source>
        <dbReference type="SAM" id="MobiDB-lite"/>
    </source>
</evidence>
<dbReference type="PaxDb" id="65489-OBART04G27500.1"/>
<evidence type="ECO:0000313" key="3">
    <source>
        <dbReference type="Proteomes" id="UP000026960"/>
    </source>
</evidence>
<organism evidence="2">
    <name type="scientific">Oryza barthii</name>
    <dbReference type="NCBI Taxonomy" id="65489"/>
    <lineage>
        <taxon>Eukaryota</taxon>
        <taxon>Viridiplantae</taxon>
        <taxon>Streptophyta</taxon>
        <taxon>Embryophyta</taxon>
        <taxon>Tracheophyta</taxon>
        <taxon>Spermatophyta</taxon>
        <taxon>Magnoliopsida</taxon>
        <taxon>Liliopsida</taxon>
        <taxon>Poales</taxon>
        <taxon>Poaceae</taxon>
        <taxon>BOP clade</taxon>
        <taxon>Oryzoideae</taxon>
        <taxon>Oryzeae</taxon>
        <taxon>Oryzinae</taxon>
        <taxon>Oryza</taxon>
    </lineage>
</organism>
<name>A0A0D3G0Y4_9ORYZ</name>
<dbReference type="AlphaFoldDB" id="A0A0D3G0Y4"/>
<reference evidence="2" key="2">
    <citation type="submission" date="2015-03" db="UniProtKB">
        <authorList>
            <consortium name="EnsemblPlants"/>
        </authorList>
    </citation>
    <scope>IDENTIFICATION</scope>
</reference>
<reference evidence="2" key="1">
    <citation type="journal article" date="2009" name="Rice">
        <title>De Novo Next Generation Sequencing of Plant Genomes.</title>
        <authorList>
            <person name="Rounsley S."/>
            <person name="Marri P.R."/>
            <person name="Yu Y."/>
            <person name="He R."/>
            <person name="Sisneros N."/>
            <person name="Goicoechea J.L."/>
            <person name="Lee S.J."/>
            <person name="Angelova A."/>
            <person name="Kudrna D."/>
            <person name="Luo M."/>
            <person name="Affourtit J."/>
            <person name="Desany B."/>
            <person name="Knight J."/>
            <person name="Niazi F."/>
            <person name="Egholm M."/>
            <person name="Wing R.A."/>
        </authorList>
    </citation>
    <scope>NUCLEOTIDE SEQUENCE [LARGE SCALE GENOMIC DNA]</scope>
    <source>
        <strain evidence="2">cv. IRGC 105608</strain>
    </source>
</reference>
<dbReference type="EnsemblPlants" id="OBART04G27500.1">
    <property type="protein sequence ID" value="OBART04G27500.1"/>
    <property type="gene ID" value="OBART04G27500"/>
</dbReference>
<proteinExistence type="predicted"/>